<dbReference type="AlphaFoldDB" id="A0A927CA50"/>
<feature type="compositionally biased region" description="Low complexity" evidence="1">
    <location>
        <begin position="160"/>
        <end position="175"/>
    </location>
</feature>
<dbReference type="InterPro" id="IPR045499">
    <property type="entry name" value="DUF6492"/>
</dbReference>
<dbReference type="EMBL" id="JACXJA010000013">
    <property type="protein sequence ID" value="MBD2862521.1"/>
    <property type="molecule type" value="Genomic_DNA"/>
</dbReference>
<name>A0A927CA50_9BACL</name>
<proteinExistence type="predicted"/>
<reference evidence="2" key="1">
    <citation type="submission" date="2020-09" db="EMBL/GenBank/DDBJ databases">
        <title>A novel bacterium of genus Paenibacillus, isolated from South China Sea.</title>
        <authorList>
            <person name="Huang H."/>
            <person name="Mo K."/>
            <person name="Hu Y."/>
        </authorList>
    </citation>
    <scope>NUCLEOTIDE SEQUENCE</scope>
    <source>
        <strain evidence="2">IB182363</strain>
    </source>
</reference>
<feature type="region of interest" description="Disordered" evidence="1">
    <location>
        <begin position="160"/>
        <end position="187"/>
    </location>
</feature>
<accession>A0A927CA50</accession>
<evidence type="ECO:0000256" key="1">
    <source>
        <dbReference type="SAM" id="MobiDB-lite"/>
    </source>
</evidence>
<keyword evidence="3" id="KW-1185">Reference proteome</keyword>
<dbReference type="Proteomes" id="UP000639396">
    <property type="component" value="Unassembled WGS sequence"/>
</dbReference>
<dbReference type="Pfam" id="PF20102">
    <property type="entry name" value="DUF6492"/>
    <property type="match status" value="1"/>
</dbReference>
<evidence type="ECO:0000313" key="3">
    <source>
        <dbReference type="Proteomes" id="UP000639396"/>
    </source>
</evidence>
<protein>
    <submittedName>
        <fullName evidence="2">Uncharacterized protein</fullName>
    </submittedName>
</protein>
<evidence type="ECO:0000313" key="2">
    <source>
        <dbReference type="EMBL" id="MBD2862521.1"/>
    </source>
</evidence>
<organism evidence="2 3">
    <name type="scientific">Paenibacillus oceani</name>
    <dbReference type="NCBI Taxonomy" id="2772510"/>
    <lineage>
        <taxon>Bacteria</taxon>
        <taxon>Bacillati</taxon>
        <taxon>Bacillota</taxon>
        <taxon>Bacilli</taxon>
        <taxon>Bacillales</taxon>
        <taxon>Paenibacillaceae</taxon>
        <taxon>Paenibacillus</taxon>
    </lineage>
</organism>
<gene>
    <name evidence="2" type="ORF">IDH45_11055</name>
</gene>
<sequence length="187" mass="20720">MLPSPTASSGTKIDIVIPTVRKDLEVLPYVVSGARANIRHPIGRVYIVAPTDPEIRAYCERNGCTYVEESALLPITKEEIGYTVNGIDRSGWLLQQFIKLSGDRLCEQEFYLVIDSDTVFIRPNCFERGGRVIFHTCDEYHPPYFAVYEKLVGLKPASSKSKNNIEASSSSGSVSVRDRALAACADE</sequence>
<comment type="caution">
    <text evidence="2">The sequence shown here is derived from an EMBL/GenBank/DDBJ whole genome shotgun (WGS) entry which is preliminary data.</text>
</comment>
<dbReference type="RefSeq" id="WP_190927517.1">
    <property type="nucleotide sequence ID" value="NZ_JACXJA010000013.1"/>
</dbReference>